<evidence type="ECO:0000313" key="1">
    <source>
        <dbReference type="EMBL" id="KAI8030170.1"/>
    </source>
</evidence>
<protein>
    <submittedName>
        <fullName evidence="1">Pleiotropic drug resistance protein 2</fullName>
    </submittedName>
</protein>
<dbReference type="Proteomes" id="UP001060215">
    <property type="component" value="Chromosome 1"/>
</dbReference>
<accession>A0ACC0IX94</accession>
<name>A0ACC0IX94_9ERIC</name>
<sequence>MYWSRHQQVFPAVIGIVQYTSNVSLSLSLCCCGKKAGCCYILLGGFIVAQNDIEPFMIWGYYISPVMYGQNALVINEFLDKRWSATPEFMHLQLGKSFSTLTFLNPLSDSKSIVLDEDVGKKNEKSSGQMTSEGFDMTVRNASRGTGSSVGVTDHAPRKGMLFPFQPLSLAFNHINYYVDMPTGVPYPALQSKRRSKTHQHPVLNTACKDGKSFTYNSSINIVVTVAINGGLMTLVLPDADKLDLYLLFQKWKELVEKARAKQLQPHDDFKH</sequence>
<proteinExistence type="predicted"/>
<gene>
    <name evidence="1" type="ORF">LOK49_LG01G01013</name>
</gene>
<keyword evidence="2" id="KW-1185">Reference proteome</keyword>
<organism evidence="1 2">
    <name type="scientific">Camellia lanceoleosa</name>
    <dbReference type="NCBI Taxonomy" id="1840588"/>
    <lineage>
        <taxon>Eukaryota</taxon>
        <taxon>Viridiplantae</taxon>
        <taxon>Streptophyta</taxon>
        <taxon>Embryophyta</taxon>
        <taxon>Tracheophyta</taxon>
        <taxon>Spermatophyta</taxon>
        <taxon>Magnoliopsida</taxon>
        <taxon>eudicotyledons</taxon>
        <taxon>Gunneridae</taxon>
        <taxon>Pentapetalae</taxon>
        <taxon>asterids</taxon>
        <taxon>Ericales</taxon>
        <taxon>Theaceae</taxon>
        <taxon>Camellia</taxon>
    </lineage>
</organism>
<reference evidence="1 2" key="1">
    <citation type="journal article" date="2022" name="Plant J.">
        <title>Chromosome-level genome of Camellia lanceoleosa provides a valuable resource for understanding genome evolution and self-incompatibility.</title>
        <authorList>
            <person name="Gong W."/>
            <person name="Xiao S."/>
            <person name="Wang L."/>
            <person name="Liao Z."/>
            <person name="Chang Y."/>
            <person name="Mo W."/>
            <person name="Hu G."/>
            <person name="Li W."/>
            <person name="Zhao G."/>
            <person name="Zhu H."/>
            <person name="Hu X."/>
            <person name="Ji K."/>
            <person name="Xiang X."/>
            <person name="Song Q."/>
            <person name="Yuan D."/>
            <person name="Jin S."/>
            <person name="Zhang L."/>
        </authorList>
    </citation>
    <scope>NUCLEOTIDE SEQUENCE [LARGE SCALE GENOMIC DNA]</scope>
    <source>
        <strain evidence="1">SQ_2022a</strain>
    </source>
</reference>
<evidence type="ECO:0000313" key="2">
    <source>
        <dbReference type="Proteomes" id="UP001060215"/>
    </source>
</evidence>
<comment type="caution">
    <text evidence="1">The sequence shown here is derived from an EMBL/GenBank/DDBJ whole genome shotgun (WGS) entry which is preliminary data.</text>
</comment>
<dbReference type="EMBL" id="CM045758">
    <property type="protein sequence ID" value="KAI8030170.1"/>
    <property type="molecule type" value="Genomic_DNA"/>
</dbReference>